<evidence type="ECO:0000256" key="3">
    <source>
        <dbReference type="ARBA" id="ARBA00023004"/>
    </source>
</evidence>
<evidence type="ECO:0000256" key="2">
    <source>
        <dbReference type="ARBA" id="ARBA00022723"/>
    </source>
</evidence>
<keyword evidence="2" id="KW-0479">Metal-binding</keyword>
<dbReference type="PROSITE" id="PS51379">
    <property type="entry name" value="4FE4S_FER_2"/>
    <property type="match status" value="2"/>
</dbReference>
<dbReference type="Pfam" id="PF13187">
    <property type="entry name" value="Fer4_9"/>
    <property type="match status" value="1"/>
</dbReference>
<dbReference type="InterPro" id="IPR017900">
    <property type="entry name" value="4Fe4S_Fe_S_CS"/>
</dbReference>
<dbReference type="PROSITE" id="PS00198">
    <property type="entry name" value="4FE4S_FER_1"/>
    <property type="match status" value="2"/>
</dbReference>
<sequence>MKGFRYLASVVTLELSPPLCVGCGRCVEVCPHQVFRIEDKKAALADRDACMECGACALNCPTSAIKVDAGVGCASGLINEWLREKKLPGLKGSGCCE</sequence>
<dbReference type="RefSeq" id="WP_135872696.1">
    <property type="nucleotide sequence ID" value="NZ_SRSC01000005.1"/>
</dbReference>
<protein>
    <submittedName>
        <fullName evidence="6">Ferredoxin family protein</fullName>
    </submittedName>
</protein>
<dbReference type="Gene3D" id="3.30.70.20">
    <property type="match status" value="1"/>
</dbReference>
<evidence type="ECO:0000313" key="7">
    <source>
        <dbReference type="Proteomes" id="UP000306416"/>
    </source>
</evidence>
<evidence type="ECO:0000256" key="4">
    <source>
        <dbReference type="ARBA" id="ARBA00023014"/>
    </source>
</evidence>
<proteinExistence type="predicted"/>
<dbReference type="InterPro" id="IPR050572">
    <property type="entry name" value="Fe-S_Ferredoxin"/>
</dbReference>
<dbReference type="EMBL" id="SRSC01000005">
    <property type="protein sequence ID" value="TGU70288.1"/>
    <property type="molecule type" value="Genomic_DNA"/>
</dbReference>
<dbReference type="PANTHER" id="PTHR43687:SF4">
    <property type="entry name" value="BLR5484 PROTEIN"/>
    <property type="match status" value="1"/>
</dbReference>
<dbReference type="GO" id="GO:0046872">
    <property type="term" value="F:metal ion binding"/>
    <property type="evidence" value="ECO:0007669"/>
    <property type="project" value="UniProtKB-KW"/>
</dbReference>
<name>A0A4S1CAF8_9BACT</name>
<dbReference type="Proteomes" id="UP000306416">
    <property type="component" value="Unassembled WGS sequence"/>
</dbReference>
<organism evidence="6 7">
    <name type="scientific">Geomonas terrae</name>
    <dbReference type="NCBI Taxonomy" id="2562681"/>
    <lineage>
        <taxon>Bacteria</taxon>
        <taxon>Pseudomonadati</taxon>
        <taxon>Thermodesulfobacteriota</taxon>
        <taxon>Desulfuromonadia</taxon>
        <taxon>Geobacterales</taxon>
        <taxon>Geobacteraceae</taxon>
        <taxon>Geomonas</taxon>
    </lineage>
</organism>
<accession>A0A4S1CAF8</accession>
<gene>
    <name evidence="6" type="ORF">E4633_19025</name>
</gene>
<dbReference type="InterPro" id="IPR017896">
    <property type="entry name" value="4Fe4S_Fe-S-bd"/>
</dbReference>
<evidence type="ECO:0000259" key="5">
    <source>
        <dbReference type="PROSITE" id="PS51379"/>
    </source>
</evidence>
<feature type="domain" description="4Fe-4S ferredoxin-type" evidence="5">
    <location>
        <begin position="11"/>
        <end position="40"/>
    </location>
</feature>
<dbReference type="SUPFAM" id="SSF54862">
    <property type="entry name" value="4Fe-4S ferredoxins"/>
    <property type="match status" value="1"/>
</dbReference>
<dbReference type="GO" id="GO:0051539">
    <property type="term" value="F:4 iron, 4 sulfur cluster binding"/>
    <property type="evidence" value="ECO:0007669"/>
    <property type="project" value="UniProtKB-KW"/>
</dbReference>
<feature type="domain" description="4Fe-4S ferredoxin-type" evidence="5">
    <location>
        <begin position="41"/>
        <end position="70"/>
    </location>
</feature>
<keyword evidence="4" id="KW-0411">Iron-sulfur</keyword>
<dbReference type="PANTHER" id="PTHR43687">
    <property type="entry name" value="ADENYLYLSULFATE REDUCTASE, BETA SUBUNIT"/>
    <property type="match status" value="1"/>
</dbReference>
<keyword evidence="1" id="KW-0004">4Fe-4S</keyword>
<dbReference type="NCBIfam" id="NF040864">
    <property type="entry name" value="HgcB_ferredoxin"/>
    <property type="match status" value="1"/>
</dbReference>
<dbReference type="AlphaFoldDB" id="A0A4S1CAF8"/>
<keyword evidence="3" id="KW-0408">Iron</keyword>
<comment type="caution">
    <text evidence="6">The sequence shown here is derived from an EMBL/GenBank/DDBJ whole genome shotgun (WGS) entry which is preliminary data.</text>
</comment>
<evidence type="ECO:0000313" key="6">
    <source>
        <dbReference type="EMBL" id="TGU70288.1"/>
    </source>
</evidence>
<keyword evidence="7" id="KW-1185">Reference proteome</keyword>
<evidence type="ECO:0000256" key="1">
    <source>
        <dbReference type="ARBA" id="ARBA00022485"/>
    </source>
</evidence>
<reference evidence="6 7" key="1">
    <citation type="submission" date="2019-04" db="EMBL/GenBank/DDBJ databases">
        <title>Geobacter oryzae sp. nov., ferric-reducing bacteria isolated from paddy soil.</title>
        <authorList>
            <person name="Xu Z."/>
            <person name="Masuda Y."/>
            <person name="Itoh H."/>
            <person name="Senoo K."/>
        </authorList>
    </citation>
    <scope>NUCLEOTIDE SEQUENCE [LARGE SCALE GENOMIC DNA]</scope>
    <source>
        <strain evidence="6 7">Red111</strain>
    </source>
</reference>